<name>A0A086TF82_HAPC1</name>
<proteinExistence type="predicted"/>
<feature type="signal peptide" evidence="3">
    <location>
        <begin position="1"/>
        <end position="19"/>
    </location>
</feature>
<evidence type="ECO:0000313" key="6">
    <source>
        <dbReference type="Proteomes" id="UP000029964"/>
    </source>
</evidence>
<protein>
    <recommendedName>
        <fullName evidence="4">Yeast cell wall synthesis Kre9/Knh1-like N-terminal domain-containing protein</fullName>
    </recommendedName>
</protein>
<dbReference type="InterPro" id="IPR018466">
    <property type="entry name" value="Kre9/Knh1-like_N"/>
</dbReference>
<feature type="region of interest" description="Disordered" evidence="2">
    <location>
        <begin position="151"/>
        <end position="229"/>
    </location>
</feature>
<evidence type="ECO:0000256" key="3">
    <source>
        <dbReference type="SAM" id="SignalP"/>
    </source>
</evidence>
<dbReference type="STRING" id="857340.A0A086TF82"/>
<dbReference type="AlphaFoldDB" id="A0A086TF82"/>
<dbReference type="Pfam" id="PF10342">
    <property type="entry name" value="Kre9_KNH"/>
    <property type="match status" value="1"/>
</dbReference>
<organism evidence="5 6">
    <name type="scientific">Hapsidospora chrysogenum (strain ATCC 11550 / CBS 779.69 / DSM 880 / IAM 14645 / JCM 23072 / IMI 49137)</name>
    <name type="common">Acremonium chrysogenum</name>
    <dbReference type="NCBI Taxonomy" id="857340"/>
    <lineage>
        <taxon>Eukaryota</taxon>
        <taxon>Fungi</taxon>
        <taxon>Dikarya</taxon>
        <taxon>Ascomycota</taxon>
        <taxon>Pezizomycotina</taxon>
        <taxon>Sordariomycetes</taxon>
        <taxon>Hypocreomycetidae</taxon>
        <taxon>Hypocreales</taxon>
        <taxon>Bionectriaceae</taxon>
        <taxon>Hapsidospora</taxon>
    </lineage>
</organism>
<dbReference type="Proteomes" id="UP000029964">
    <property type="component" value="Unassembled WGS sequence"/>
</dbReference>
<dbReference type="EMBL" id="JPKY01000005">
    <property type="protein sequence ID" value="KFH48014.1"/>
    <property type="molecule type" value="Genomic_DNA"/>
</dbReference>
<keyword evidence="1 3" id="KW-0732">Signal</keyword>
<feature type="compositionally biased region" description="Pro residues" evidence="2">
    <location>
        <begin position="208"/>
        <end position="225"/>
    </location>
</feature>
<reference evidence="6" key="1">
    <citation type="journal article" date="2014" name="Genome Announc.">
        <title>Genome sequence and annotation of Acremonium chrysogenum, producer of the beta-lactam antibiotic cephalosporin C.</title>
        <authorList>
            <person name="Terfehr D."/>
            <person name="Dahlmann T.A."/>
            <person name="Specht T."/>
            <person name="Zadra I."/>
            <person name="Kuernsteiner H."/>
            <person name="Kueck U."/>
        </authorList>
    </citation>
    <scope>NUCLEOTIDE SEQUENCE [LARGE SCALE GENOMIC DNA]</scope>
    <source>
        <strain evidence="6">ATCC 11550 / CBS 779.69 / DSM 880 / IAM 14645 / JCM 23072 / IMI 49137</strain>
    </source>
</reference>
<dbReference type="OrthoDB" id="2260257at2759"/>
<evidence type="ECO:0000256" key="2">
    <source>
        <dbReference type="SAM" id="MobiDB-lite"/>
    </source>
</evidence>
<feature type="chain" id="PRO_5001815638" description="Yeast cell wall synthesis Kre9/Knh1-like N-terminal domain-containing protein" evidence="3">
    <location>
        <begin position="20"/>
        <end position="250"/>
    </location>
</feature>
<dbReference type="HOGENOM" id="CLU_069672_1_0_1"/>
<evidence type="ECO:0000256" key="1">
    <source>
        <dbReference type="ARBA" id="ARBA00022729"/>
    </source>
</evidence>
<accession>A0A086TF82</accession>
<evidence type="ECO:0000313" key="5">
    <source>
        <dbReference type="EMBL" id="KFH48014.1"/>
    </source>
</evidence>
<dbReference type="InterPro" id="IPR052982">
    <property type="entry name" value="SRP1/TIP1-like"/>
</dbReference>
<keyword evidence="6" id="KW-1185">Reference proteome</keyword>
<dbReference type="PANTHER" id="PTHR40633">
    <property type="entry name" value="MATRIX PROTEIN, PUTATIVE (AFU_ORTHOLOGUE AFUA_8G05410)-RELATED"/>
    <property type="match status" value="1"/>
</dbReference>
<dbReference type="PANTHER" id="PTHR40633:SF1">
    <property type="entry name" value="GPI ANCHORED SERINE-THREONINE RICH PROTEIN (AFU_ORTHOLOGUE AFUA_1G03630)"/>
    <property type="match status" value="1"/>
</dbReference>
<evidence type="ECO:0000259" key="4">
    <source>
        <dbReference type="Pfam" id="PF10342"/>
    </source>
</evidence>
<sequence>MRFFASASAVLAFAASAMAQTADFNPVYSPKDGEVVPAGSTFEVTWSAPAKYKDGTVSISLIGGADQSTLVPITDIASGIANSAETYQWAVNPDLGGEQLYGLVFRLESNPDIFQYSQPFTIKKSGSGNGGDKAKTSTVVTATGIKTVTLTSCPPEETTTTPSPIETTTPPVVTPTFTTTYHQNTTTTTHSTSKPLPPPTTSIVAPEPTVPAPAPQPEVPAPSPPESAGARLAAGPIALIGGLAMAYLAL</sequence>
<gene>
    <name evidence="5" type="ORF">ACRE_010470</name>
</gene>
<feature type="compositionally biased region" description="Low complexity" evidence="2">
    <location>
        <begin position="151"/>
        <end position="194"/>
    </location>
</feature>
<comment type="caution">
    <text evidence="5">The sequence shown here is derived from an EMBL/GenBank/DDBJ whole genome shotgun (WGS) entry which is preliminary data.</text>
</comment>
<feature type="domain" description="Yeast cell wall synthesis Kre9/Knh1-like N-terminal" evidence="4">
    <location>
        <begin position="29"/>
        <end position="122"/>
    </location>
</feature>